<evidence type="ECO:0000313" key="2">
    <source>
        <dbReference type="EMBL" id="SPD07001.1"/>
    </source>
</evidence>
<feature type="region of interest" description="Disordered" evidence="1">
    <location>
        <begin position="77"/>
        <end position="101"/>
    </location>
</feature>
<sequence length="101" mass="10951">MDIATSCVRDMGTQRPTIGEVEVGLEHALELQESADMDPGIGGGDQYMYPILEYTGTDSPPEEEESIRYCARSTSAESSFYTNVPEEDESVCKSGSSTSAR</sequence>
<protein>
    <recommendedName>
        <fullName evidence="3">Malectin-like domain-containing protein</fullName>
    </recommendedName>
</protein>
<dbReference type="AlphaFoldDB" id="A0A2N9H5S3"/>
<name>A0A2N9H5S3_FAGSY</name>
<evidence type="ECO:0008006" key="3">
    <source>
        <dbReference type="Google" id="ProtNLM"/>
    </source>
</evidence>
<accession>A0A2N9H5S3</accession>
<evidence type="ECO:0000256" key="1">
    <source>
        <dbReference type="SAM" id="MobiDB-lite"/>
    </source>
</evidence>
<gene>
    <name evidence="2" type="ORF">FSB_LOCUS34883</name>
</gene>
<dbReference type="EMBL" id="OIVN01002859">
    <property type="protein sequence ID" value="SPD07001.1"/>
    <property type="molecule type" value="Genomic_DNA"/>
</dbReference>
<reference evidence="2" key="1">
    <citation type="submission" date="2018-02" db="EMBL/GenBank/DDBJ databases">
        <authorList>
            <person name="Cohen D.B."/>
            <person name="Kent A.D."/>
        </authorList>
    </citation>
    <scope>NUCLEOTIDE SEQUENCE</scope>
</reference>
<proteinExistence type="predicted"/>
<organism evidence="2">
    <name type="scientific">Fagus sylvatica</name>
    <name type="common">Beechnut</name>
    <dbReference type="NCBI Taxonomy" id="28930"/>
    <lineage>
        <taxon>Eukaryota</taxon>
        <taxon>Viridiplantae</taxon>
        <taxon>Streptophyta</taxon>
        <taxon>Embryophyta</taxon>
        <taxon>Tracheophyta</taxon>
        <taxon>Spermatophyta</taxon>
        <taxon>Magnoliopsida</taxon>
        <taxon>eudicotyledons</taxon>
        <taxon>Gunneridae</taxon>
        <taxon>Pentapetalae</taxon>
        <taxon>rosids</taxon>
        <taxon>fabids</taxon>
        <taxon>Fagales</taxon>
        <taxon>Fagaceae</taxon>
        <taxon>Fagus</taxon>
    </lineage>
</organism>